<organism evidence="8">
    <name type="scientific">Anthurium amnicola</name>
    <dbReference type="NCBI Taxonomy" id="1678845"/>
    <lineage>
        <taxon>Eukaryota</taxon>
        <taxon>Viridiplantae</taxon>
        <taxon>Streptophyta</taxon>
        <taxon>Embryophyta</taxon>
        <taxon>Tracheophyta</taxon>
        <taxon>Spermatophyta</taxon>
        <taxon>Magnoliopsida</taxon>
        <taxon>Liliopsida</taxon>
        <taxon>Araceae</taxon>
        <taxon>Pothoideae</taxon>
        <taxon>Potheae</taxon>
        <taxon>Anthurium</taxon>
    </lineage>
</organism>
<evidence type="ECO:0000256" key="1">
    <source>
        <dbReference type="ARBA" id="ARBA00022723"/>
    </source>
</evidence>
<reference evidence="8" key="1">
    <citation type="submission" date="2015-07" db="EMBL/GenBank/DDBJ databases">
        <title>Transcriptome Assembly of Anthurium amnicola.</title>
        <authorList>
            <person name="Suzuki J."/>
        </authorList>
    </citation>
    <scope>NUCLEOTIDE SEQUENCE</scope>
</reference>
<feature type="region of interest" description="Disordered" evidence="5">
    <location>
        <begin position="354"/>
        <end position="379"/>
    </location>
</feature>
<dbReference type="InterPro" id="IPR036420">
    <property type="entry name" value="BRCT_dom_sf"/>
</dbReference>
<dbReference type="Pfam" id="PF00533">
    <property type="entry name" value="BRCT"/>
    <property type="match status" value="1"/>
</dbReference>
<dbReference type="Pfam" id="PF00628">
    <property type="entry name" value="PHD"/>
    <property type="match status" value="1"/>
</dbReference>
<dbReference type="InterPro" id="IPR019787">
    <property type="entry name" value="Znf_PHD-finger"/>
</dbReference>
<dbReference type="PANTHER" id="PTHR47181:SF2">
    <property type="entry name" value="BRCA1 C TERMINUS DOMAIN CONTAINING PROTEIN, EXPRESSED"/>
    <property type="match status" value="1"/>
</dbReference>
<dbReference type="CDD" id="cd17730">
    <property type="entry name" value="BRCT_PAXIP1_rpt4"/>
    <property type="match status" value="1"/>
</dbReference>
<evidence type="ECO:0000259" key="6">
    <source>
        <dbReference type="PROSITE" id="PS50016"/>
    </source>
</evidence>
<dbReference type="InterPro" id="IPR044254">
    <property type="entry name" value="At4g02110-like"/>
</dbReference>
<dbReference type="Pfam" id="PF12738">
    <property type="entry name" value="PTCB-BRCT"/>
    <property type="match status" value="1"/>
</dbReference>
<feature type="region of interest" description="Disordered" evidence="5">
    <location>
        <begin position="787"/>
        <end position="809"/>
    </location>
</feature>
<evidence type="ECO:0000256" key="5">
    <source>
        <dbReference type="SAM" id="MobiDB-lite"/>
    </source>
</evidence>
<evidence type="ECO:0000256" key="3">
    <source>
        <dbReference type="ARBA" id="ARBA00022833"/>
    </source>
</evidence>
<dbReference type="GO" id="GO:0008270">
    <property type="term" value="F:zinc ion binding"/>
    <property type="evidence" value="ECO:0007669"/>
    <property type="project" value="UniProtKB-KW"/>
</dbReference>
<feature type="compositionally biased region" description="Polar residues" evidence="5">
    <location>
        <begin position="959"/>
        <end position="973"/>
    </location>
</feature>
<feature type="region of interest" description="Disordered" evidence="5">
    <location>
        <begin position="679"/>
        <end position="699"/>
    </location>
</feature>
<feature type="region of interest" description="Disordered" evidence="5">
    <location>
        <begin position="555"/>
        <end position="644"/>
    </location>
</feature>
<feature type="compositionally biased region" description="Basic and acidic residues" evidence="5">
    <location>
        <begin position="789"/>
        <end position="800"/>
    </location>
</feature>
<feature type="compositionally biased region" description="Basic and acidic residues" evidence="5">
    <location>
        <begin position="477"/>
        <end position="490"/>
    </location>
</feature>
<keyword evidence="2 4" id="KW-0863">Zinc-finger</keyword>
<dbReference type="InterPro" id="IPR013083">
    <property type="entry name" value="Znf_RING/FYVE/PHD"/>
</dbReference>
<feature type="compositionally biased region" description="Polar residues" evidence="5">
    <location>
        <begin position="621"/>
        <end position="644"/>
    </location>
</feature>
<sequence length="1351" mass="148532">MPAGVTSKGGAEVFAGVRFVLFGFDSVSEKQYRAELVRKGGVDVGRYDGSCTHVIVSGRVYDDPVCVAARNDGKTVVTELWIEDSVDFAALVDPNKILYRPVRDLNGIPGSESFFICLTGYQRQERDNIMKMVGMMGAHFSKPLIAAKVTHLICYKFEGEKYELARRVNIKLVNHRWLEDCLNAWEILPIDDYKKSGWELEIMEAEARDSDEETEEDSSVKQLAQRRITGETSYFPRTTPMSKGPNPSGPVVETFTSEQEVTVPTKMPSHHFEEILTANHLFSTPCKGSGSDRASCMFNNFKVLGEFSNHDGMGNSENALKEGSHQDAPVISANIINLNIDSNKLTLDAGSNISNHSDAAEDKYSSPGYSRKKTGGSVSTNDVLERIGSFDGNLLVNDVSVFAPKQDASKFLSAAIQSHAPSAGMHHTEGAGSALPQKEKVAVPSFRFISPDSGFESLKPYALENSLTVSTSAKLDSPLKNDTPKGKPDSPFDNAKNPSHGITESLMTNQDRHSSKSKPNTFTKKFVKRSSTSRANASCSFDGQVSDLFCNAGQMEEPCSTSPEKRKASVPSFCSRSPESGFENLKPSVPEDSLAASTSVQQERHLDNDTTQGKPECPSDVKNSSNGTIPASPMANQDRSSSKLKSTALRKKFVKCHVASRAKDIACSDGQVAELFSNAESTRTQDGQRSIEALPDLGTPGSDSILSSIGCKRANLDHDCNLVKPTDSKMSLSKNMNHLSAPTTDSEHADAMSPKCKIPKAPPPRAAEVSLQQDKGDVPVTELSNIQRGTRENEKLKDETMSSCGSKDSGLKILSNNANSFSFNSSAKILFKKAVAKKMLSRKPKSSAENGNQRMTASCNESVNPDIFSLEPEKVLKAQLEQKASDENNEMDATVSKDEVMMGFGAKGQNSGGESPSRLEKVKEPILMETVDGKENEMEQSVSVNVVMRQKVKKARHLVNSSSTKHVATSAIQMSKDADKENKPEESVLVPVKSDKHGCVDMTVKYGGKLGQRSKRIHETPNSEQQSHRHQKAIPELAWFMLSGHRLQRKEFRLIIRRLRGRLCSDSHHWSFKTTHFMVPEPVRRTEKFFAAAASGRWILKTDYLTSSNEAGKFLEEEPFEWHGSGFTEDGAINLEAPRRWRLLRERTGHGAFYGMQIIIYGESVAPSTDTLKRVVKAGDGTILATSPPYTRFLKSGVDFAIIGPNTPHVDSWIQEFLRHQIPCVLADYLVEYVCKPGCSLNKHVLYQTHAWAEKSFANLLSRSEEVVTMGDSRTPSEDSDDLRCSVCGSRDRGEVMLICGDEEGSTGCGIGTHIDCCDPPLDAVPEDDWFCPKCSERRVRKAPAKGRRKK</sequence>
<dbReference type="InterPro" id="IPR001965">
    <property type="entry name" value="Znf_PHD"/>
</dbReference>
<dbReference type="Gene3D" id="3.40.50.10190">
    <property type="entry name" value="BRCT domain"/>
    <property type="match status" value="4"/>
</dbReference>
<dbReference type="SUPFAM" id="SSF57903">
    <property type="entry name" value="FYVE/PHD zinc finger"/>
    <property type="match status" value="1"/>
</dbReference>
<feature type="domain" description="BRCT" evidence="7">
    <location>
        <begin position="9"/>
        <end position="99"/>
    </location>
</feature>
<dbReference type="Gene3D" id="3.30.40.10">
    <property type="entry name" value="Zinc/RING finger domain, C3HC4 (zinc finger)"/>
    <property type="match status" value="1"/>
</dbReference>
<dbReference type="SMART" id="SM00292">
    <property type="entry name" value="BRCT"/>
    <property type="match status" value="4"/>
</dbReference>
<name>A0A1D1YQN3_9ARAE</name>
<evidence type="ECO:0000313" key="8">
    <source>
        <dbReference type="EMBL" id="JAT56932.1"/>
    </source>
</evidence>
<protein>
    <submittedName>
        <fullName evidence="8">BRCT domain-containing protein At4g02110</fullName>
    </submittedName>
</protein>
<feature type="compositionally biased region" description="Polar residues" evidence="5">
    <location>
        <begin position="496"/>
        <end position="509"/>
    </location>
</feature>
<feature type="region of interest" description="Disordered" evidence="5">
    <location>
        <begin position="739"/>
        <end position="763"/>
    </location>
</feature>
<feature type="compositionally biased region" description="Acidic residues" evidence="5">
    <location>
        <begin position="206"/>
        <end position="217"/>
    </location>
</feature>
<feature type="domain" description="BRCT" evidence="7">
    <location>
        <begin position="112"/>
        <end position="195"/>
    </location>
</feature>
<keyword evidence="3" id="KW-0862">Zinc</keyword>
<accession>A0A1D1YQN3</accession>
<dbReference type="PROSITE" id="PS50016">
    <property type="entry name" value="ZF_PHD_2"/>
    <property type="match status" value="1"/>
</dbReference>
<feature type="domain" description="PHD-type" evidence="6">
    <location>
        <begin position="1282"/>
        <end position="1338"/>
    </location>
</feature>
<evidence type="ECO:0000256" key="4">
    <source>
        <dbReference type="PROSITE-ProRule" id="PRU00146"/>
    </source>
</evidence>
<dbReference type="SUPFAM" id="SSF52113">
    <property type="entry name" value="BRCT domain"/>
    <property type="match status" value="3"/>
</dbReference>
<dbReference type="PROSITE" id="PS50172">
    <property type="entry name" value="BRCT"/>
    <property type="match status" value="3"/>
</dbReference>
<feature type="compositionally biased region" description="Polar residues" evidence="5">
    <location>
        <begin position="517"/>
        <end position="529"/>
    </location>
</feature>
<keyword evidence="1" id="KW-0479">Metal-binding</keyword>
<feature type="compositionally biased region" description="Polar residues" evidence="5">
    <location>
        <begin position="679"/>
        <end position="688"/>
    </location>
</feature>
<feature type="region of interest" description="Disordered" evidence="5">
    <location>
        <begin position="474"/>
        <end position="529"/>
    </location>
</feature>
<dbReference type="InterPro" id="IPR011011">
    <property type="entry name" value="Znf_FYVE_PHD"/>
</dbReference>
<feature type="region of interest" description="Disordered" evidence="5">
    <location>
        <begin position="955"/>
        <end position="985"/>
    </location>
</feature>
<dbReference type="EMBL" id="GDJX01011004">
    <property type="protein sequence ID" value="JAT56932.1"/>
    <property type="molecule type" value="Transcribed_RNA"/>
</dbReference>
<proteinExistence type="predicted"/>
<gene>
    <name evidence="8" type="primary">At4g02110_5</name>
    <name evidence="8" type="ORF">g.26150</name>
</gene>
<dbReference type="SMART" id="SM00249">
    <property type="entry name" value="PHD"/>
    <property type="match status" value="1"/>
</dbReference>
<feature type="region of interest" description="Disordered" evidence="5">
    <location>
        <begin position="231"/>
        <end position="250"/>
    </location>
</feature>
<evidence type="ECO:0000256" key="2">
    <source>
        <dbReference type="ARBA" id="ARBA00022771"/>
    </source>
</evidence>
<feature type="domain" description="BRCT" evidence="7">
    <location>
        <begin position="1040"/>
        <end position="1122"/>
    </location>
</feature>
<dbReference type="InterPro" id="IPR001357">
    <property type="entry name" value="BRCT_dom"/>
</dbReference>
<feature type="region of interest" description="Disordered" evidence="5">
    <location>
        <begin position="206"/>
        <end position="225"/>
    </location>
</feature>
<evidence type="ECO:0000259" key="7">
    <source>
        <dbReference type="PROSITE" id="PS50172"/>
    </source>
</evidence>
<feature type="compositionally biased region" description="Polar residues" evidence="5">
    <location>
        <begin position="231"/>
        <end position="241"/>
    </location>
</feature>
<feature type="compositionally biased region" description="Basic and acidic residues" evidence="5">
    <location>
        <begin position="976"/>
        <end position="985"/>
    </location>
</feature>
<dbReference type="PANTHER" id="PTHR47181">
    <property type="entry name" value="BRCA1 C TERMINUS DOMAIN CONTAINING PROTEIN, EXPRESSED"/>
    <property type="match status" value="1"/>
</dbReference>